<dbReference type="EMBL" id="CP002329">
    <property type="protein sequence ID" value="AEF38169.1"/>
    <property type="molecule type" value="Genomic_DNA"/>
</dbReference>
<dbReference type="AlphaFoldDB" id="F5YUE6"/>
<dbReference type="STRING" id="875328.JDM601_4169"/>
<accession>F5YUE6</accession>
<dbReference type="KEGG" id="mjd:JDM601_4169"/>
<name>F5YUE6_MYCSD</name>
<organism evidence="2 3">
    <name type="scientific">Mycolicibacter sinensis (strain JDM601)</name>
    <name type="common">Mycobacterium sinense</name>
    <dbReference type="NCBI Taxonomy" id="875328"/>
    <lineage>
        <taxon>Bacteria</taxon>
        <taxon>Bacillati</taxon>
        <taxon>Actinomycetota</taxon>
        <taxon>Actinomycetes</taxon>
        <taxon>Mycobacteriales</taxon>
        <taxon>Mycobacteriaceae</taxon>
        <taxon>Mycolicibacter</taxon>
    </lineage>
</organism>
<feature type="region of interest" description="Disordered" evidence="1">
    <location>
        <begin position="1"/>
        <end position="21"/>
    </location>
</feature>
<evidence type="ECO:0000313" key="2">
    <source>
        <dbReference type="EMBL" id="AEF38169.1"/>
    </source>
</evidence>
<proteinExistence type="predicted"/>
<gene>
    <name evidence="2" type="ordered locus">JDM601_4169</name>
</gene>
<keyword evidence="3" id="KW-1185">Reference proteome</keyword>
<protein>
    <submittedName>
        <fullName evidence="2">Uncharacterized protein</fullName>
    </submittedName>
</protein>
<sequence>MGEPHTPRACGAFPFPDRPLSTVRRNTQRTVDSLNTTLIVCRHD</sequence>
<evidence type="ECO:0000256" key="1">
    <source>
        <dbReference type="SAM" id="MobiDB-lite"/>
    </source>
</evidence>
<dbReference type="HOGENOM" id="CLU_3218916_0_0_11"/>
<evidence type="ECO:0000313" key="3">
    <source>
        <dbReference type="Proteomes" id="UP000009224"/>
    </source>
</evidence>
<dbReference type="Proteomes" id="UP000009224">
    <property type="component" value="Chromosome"/>
</dbReference>
<reference evidence="2 3" key="1">
    <citation type="journal article" date="2011" name="J. Bacteriol.">
        <title>Complete genome sequence of a novel clinical isolate, the nontuberculous Mycobacterium strain JDM601.</title>
        <authorList>
            <person name="Zhang Z.Y."/>
            <person name="Sun Z.Q."/>
            <person name="Wang Z.L."/>
            <person name="Wen Z.L."/>
            <person name="Sun Q.W."/>
            <person name="Zhu Z.Q."/>
            <person name="Song Y.Z."/>
            <person name="Zhao J.W."/>
            <person name="Wang H.H."/>
            <person name="Zhang S.L."/>
            <person name="Guo X.K."/>
        </authorList>
    </citation>
    <scope>NUCLEOTIDE SEQUENCE [LARGE SCALE GENOMIC DNA]</scope>
    <source>
        <strain evidence="2 3">JDM601</strain>
    </source>
</reference>